<proteinExistence type="inferred from homology"/>
<feature type="domain" description="ABC transporter" evidence="7">
    <location>
        <begin position="5"/>
        <end position="232"/>
    </location>
</feature>
<keyword evidence="9" id="KW-1185">Reference proteome</keyword>
<dbReference type="EMBL" id="JAEDAO010000001">
    <property type="protein sequence ID" value="MBK0393933.1"/>
    <property type="molecule type" value="Genomic_DNA"/>
</dbReference>
<dbReference type="PANTHER" id="PTHR43820:SF2">
    <property type="entry name" value="ABC TRANSPORTER ATP-BINDING PROTEIN"/>
    <property type="match status" value="1"/>
</dbReference>
<reference evidence="8" key="1">
    <citation type="submission" date="2020-12" db="EMBL/GenBank/DDBJ databases">
        <title>Ramlibacter sp. nov., isolated from a freshwater alga, Cryptomonas.</title>
        <authorList>
            <person name="Kim H.M."/>
            <person name="Jeon C.O."/>
        </authorList>
    </citation>
    <scope>NUCLEOTIDE SEQUENCE</scope>
    <source>
        <strain evidence="8">CrO1</strain>
    </source>
</reference>
<keyword evidence="4" id="KW-0547">Nucleotide-binding</keyword>
<dbReference type="PROSITE" id="PS50893">
    <property type="entry name" value="ABC_TRANSPORTER_2"/>
    <property type="match status" value="1"/>
</dbReference>
<evidence type="ECO:0000313" key="9">
    <source>
        <dbReference type="Proteomes" id="UP000617041"/>
    </source>
</evidence>
<dbReference type="GO" id="GO:0016887">
    <property type="term" value="F:ATP hydrolysis activity"/>
    <property type="evidence" value="ECO:0007669"/>
    <property type="project" value="InterPro"/>
</dbReference>
<evidence type="ECO:0000256" key="4">
    <source>
        <dbReference type="ARBA" id="ARBA00022741"/>
    </source>
</evidence>
<dbReference type="InterPro" id="IPR003439">
    <property type="entry name" value="ABC_transporter-like_ATP-bd"/>
</dbReference>
<dbReference type="GO" id="GO:0005524">
    <property type="term" value="F:ATP binding"/>
    <property type="evidence" value="ECO:0007669"/>
    <property type="project" value="UniProtKB-KW"/>
</dbReference>
<dbReference type="GO" id="GO:0015658">
    <property type="term" value="F:branched-chain amino acid transmembrane transporter activity"/>
    <property type="evidence" value="ECO:0007669"/>
    <property type="project" value="TreeGrafter"/>
</dbReference>
<dbReference type="SUPFAM" id="SSF52540">
    <property type="entry name" value="P-loop containing nucleoside triphosphate hydrolases"/>
    <property type="match status" value="1"/>
</dbReference>
<dbReference type="PROSITE" id="PS00211">
    <property type="entry name" value="ABC_TRANSPORTER_1"/>
    <property type="match status" value="1"/>
</dbReference>
<dbReference type="CDD" id="cd03224">
    <property type="entry name" value="ABC_TM1139_LivF_branched"/>
    <property type="match status" value="1"/>
</dbReference>
<protein>
    <submittedName>
        <fullName evidence="8">ABC transporter ATP-binding protein</fullName>
    </submittedName>
</protein>
<sequence length="234" mass="25006">MPELLRVDGLSAGYGEAVVLQDVAFSLDEGETLALLGRNGTGKTTLINTLAGATRQHAGTLTLAGAALHKLAPHQRAAAGIGWVPQERNIFKSLTVHENLAAVARPGKWTPDGVYAMFPRLAERKGNLGTQLSGGEQQMLAVARALVLNPRLLLLDEPLEGLAPIIVEELLRAIRRITRDEGLSAIIVEQHPQAILAISDRAVVLDRGTVVHRGSATELRADQALLDRLLGVAR</sequence>
<keyword evidence="5 8" id="KW-0067">ATP-binding</keyword>
<comment type="caution">
    <text evidence="8">The sequence shown here is derived from an EMBL/GenBank/DDBJ whole genome shotgun (WGS) entry which is preliminary data.</text>
</comment>
<organism evidence="8 9">
    <name type="scientific">Ramlibacter algicola</name>
    <dbReference type="NCBI Taxonomy" id="2795217"/>
    <lineage>
        <taxon>Bacteria</taxon>
        <taxon>Pseudomonadati</taxon>
        <taxon>Pseudomonadota</taxon>
        <taxon>Betaproteobacteria</taxon>
        <taxon>Burkholderiales</taxon>
        <taxon>Comamonadaceae</taxon>
        <taxon>Ramlibacter</taxon>
    </lineage>
</organism>
<dbReference type="PANTHER" id="PTHR43820">
    <property type="entry name" value="HIGH-AFFINITY BRANCHED-CHAIN AMINO ACID TRANSPORT ATP-BINDING PROTEIN LIVF"/>
    <property type="match status" value="1"/>
</dbReference>
<keyword evidence="2" id="KW-0813">Transport</keyword>
<keyword evidence="6" id="KW-0029">Amino-acid transport</keyword>
<evidence type="ECO:0000259" key="7">
    <source>
        <dbReference type="PROSITE" id="PS50893"/>
    </source>
</evidence>
<dbReference type="SMART" id="SM00382">
    <property type="entry name" value="AAA"/>
    <property type="match status" value="1"/>
</dbReference>
<evidence type="ECO:0000256" key="1">
    <source>
        <dbReference type="ARBA" id="ARBA00005417"/>
    </source>
</evidence>
<dbReference type="InterPro" id="IPR027417">
    <property type="entry name" value="P-loop_NTPase"/>
</dbReference>
<dbReference type="InterPro" id="IPR017871">
    <property type="entry name" value="ABC_transporter-like_CS"/>
</dbReference>
<dbReference type="InterPro" id="IPR003593">
    <property type="entry name" value="AAA+_ATPase"/>
</dbReference>
<name>A0A934Q328_9BURK</name>
<gene>
    <name evidence="8" type="ORF">I8E28_15135</name>
</gene>
<dbReference type="RefSeq" id="WP_200788893.1">
    <property type="nucleotide sequence ID" value="NZ_JAEDAO010000001.1"/>
</dbReference>
<dbReference type="Pfam" id="PF00005">
    <property type="entry name" value="ABC_tran"/>
    <property type="match status" value="1"/>
</dbReference>
<accession>A0A934Q328</accession>
<evidence type="ECO:0000256" key="2">
    <source>
        <dbReference type="ARBA" id="ARBA00022448"/>
    </source>
</evidence>
<dbReference type="GO" id="GO:0015807">
    <property type="term" value="P:L-amino acid transport"/>
    <property type="evidence" value="ECO:0007669"/>
    <property type="project" value="TreeGrafter"/>
</dbReference>
<keyword evidence="3" id="KW-1003">Cell membrane</keyword>
<dbReference type="InterPro" id="IPR052156">
    <property type="entry name" value="BCAA_Transport_ATP-bd_LivF"/>
</dbReference>
<dbReference type="Gene3D" id="3.40.50.300">
    <property type="entry name" value="P-loop containing nucleotide triphosphate hydrolases"/>
    <property type="match status" value="1"/>
</dbReference>
<evidence type="ECO:0000256" key="6">
    <source>
        <dbReference type="ARBA" id="ARBA00022970"/>
    </source>
</evidence>
<dbReference type="Proteomes" id="UP000617041">
    <property type="component" value="Unassembled WGS sequence"/>
</dbReference>
<comment type="similarity">
    <text evidence="1">Belongs to the ABC transporter superfamily.</text>
</comment>
<keyword evidence="3" id="KW-0472">Membrane</keyword>
<evidence type="ECO:0000256" key="3">
    <source>
        <dbReference type="ARBA" id="ARBA00022475"/>
    </source>
</evidence>
<evidence type="ECO:0000256" key="5">
    <source>
        <dbReference type="ARBA" id="ARBA00022840"/>
    </source>
</evidence>
<dbReference type="AlphaFoldDB" id="A0A934Q328"/>
<evidence type="ECO:0000313" key="8">
    <source>
        <dbReference type="EMBL" id="MBK0393933.1"/>
    </source>
</evidence>